<sequence length="263" mass="30215">MYRQSFGISLQPLSSSGFLFLCFFLGLFCASVSWAEPKNIIFYEDNAPFSYQLNSEPEGLWVRLVRDILDDMKIPYRFSMYPFKRALHSAKAGEGVVVGIVKNDERLELLDHSEPFYVERNLLWVREGQSFNFKDIADLSGLVLGIKLGWSYGDDFDRAKHEKKFQAIDGNVKKLYALLDAKRLDALVDNDLAAPKNIASLNLTNKFESLPEPLLLANIYLALKRDSDPQFLIDFNRSLTKLRKQGRLAEIQTAFRKTYMESF</sequence>
<dbReference type="InterPro" id="IPR001638">
    <property type="entry name" value="Solute-binding_3/MltF_N"/>
</dbReference>
<dbReference type="Proteomes" id="UP001161389">
    <property type="component" value="Unassembled WGS sequence"/>
</dbReference>
<evidence type="ECO:0000313" key="5">
    <source>
        <dbReference type="Proteomes" id="UP001161389"/>
    </source>
</evidence>
<keyword evidence="5" id="KW-1185">Reference proteome</keyword>
<dbReference type="SMART" id="SM00062">
    <property type="entry name" value="PBPb"/>
    <property type="match status" value="1"/>
</dbReference>
<evidence type="ECO:0000313" key="4">
    <source>
        <dbReference type="EMBL" id="GLQ30142.1"/>
    </source>
</evidence>
<dbReference type="SUPFAM" id="SSF53850">
    <property type="entry name" value="Periplasmic binding protein-like II"/>
    <property type="match status" value="1"/>
</dbReference>
<dbReference type="PANTHER" id="PTHR35936">
    <property type="entry name" value="MEMBRANE-BOUND LYTIC MUREIN TRANSGLYCOSYLASE F"/>
    <property type="match status" value="1"/>
</dbReference>
<keyword evidence="2" id="KW-0732">Signal</keyword>
<gene>
    <name evidence="4" type="ORF">GCM10007876_06200</name>
</gene>
<dbReference type="EMBL" id="BSNM01000003">
    <property type="protein sequence ID" value="GLQ30142.1"/>
    <property type="molecule type" value="Genomic_DNA"/>
</dbReference>
<dbReference type="AlphaFoldDB" id="A0AA37S6U7"/>
<reference evidence="4" key="2">
    <citation type="submission" date="2023-01" db="EMBL/GenBank/DDBJ databases">
        <title>Draft genome sequence of Litoribrevibacter albus strain NBRC 110071.</title>
        <authorList>
            <person name="Sun Q."/>
            <person name="Mori K."/>
        </authorList>
    </citation>
    <scope>NUCLEOTIDE SEQUENCE</scope>
    <source>
        <strain evidence="4">NBRC 110071</strain>
    </source>
</reference>
<evidence type="ECO:0000259" key="3">
    <source>
        <dbReference type="SMART" id="SM00062"/>
    </source>
</evidence>
<evidence type="ECO:0000256" key="2">
    <source>
        <dbReference type="ARBA" id="ARBA00022729"/>
    </source>
</evidence>
<comment type="caution">
    <text evidence="4">The sequence shown here is derived from an EMBL/GenBank/DDBJ whole genome shotgun (WGS) entry which is preliminary data.</text>
</comment>
<proteinExistence type="inferred from homology"/>
<evidence type="ECO:0000256" key="1">
    <source>
        <dbReference type="ARBA" id="ARBA00010333"/>
    </source>
</evidence>
<dbReference type="PANTHER" id="PTHR35936:SF35">
    <property type="entry name" value="L-CYSTINE-BINDING PROTEIN TCYJ"/>
    <property type="match status" value="1"/>
</dbReference>
<dbReference type="Gene3D" id="3.40.190.10">
    <property type="entry name" value="Periplasmic binding protein-like II"/>
    <property type="match status" value="2"/>
</dbReference>
<dbReference type="RefSeq" id="WP_284378662.1">
    <property type="nucleotide sequence ID" value="NZ_BSNM01000003.1"/>
</dbReference>
<organism evidence="4 5">
    <name type="scientific">Litoribrevibacter albus</name>
    <dbReference type="NCBI Taxonomy" id="1473156"/>
    <lineage>
        <taxon>Bacteria</taxon>
        <taxon>Pseudomonadati</taxon>
        <taxon>Pseudomonadota</taxon>
        <taxon>Gammaproteobacteria</taxon>
        <taxon>Oceanospirillales</taxon>
        <taxon>Oceanospirillaceae</taxon>
        <taxon>Litoribrevibacter</taxon>
    </lineage>
</organism>
<feature type="domain" description="Solute-binding protein family 3/N-terminal" evidence="3">
    <location>
        <begin position="39"/>
        <end position="259"/>
    </location>
</feature>
<protein>
    <submittedName>
        <fullName evidence="4">ABC transporter substrate-binding protein</fullName>
    </submittedName>
</protein>
<reference evidence="4" key="1">
    <citation type="journal article" date="2014" name="Int. J. Syst. Evol. Microbiol.">
        <title>Complete genome sequence of Corynebacterium casei LMG S-19264T (=DSM 44701T), isolated from a smear-ripened cheese.</title>
        <authorList>
            <consortium name="US DOE Joint Genome Institute (JGI-PGF)"/>
            <person name="Walter F."/>
            <person name="Albersmeier A."/>
            <person name="Kalinowski J."/>
            <person name="Ruckert C."/>
        </authorList>
    </citation>
    <scope>NUCLEOTIDE SEQUENCE</scope>
    <source>
        <strain evidence="4">NBRC 110071</strain>
    </source>
</reference>
<dbReference type="Pfam" id="PF00497">
    <property type="entry name" value="SBP_bac_3"/>
    <property type="match status" value="1"/>
</dbReference>
<name>A0AA37S6U7_9GAMM</name>
<accession>A0AA37S6U7</accession>
<comment type="similarity">
    <text evidence="1">Belongs to the bacterial solute-binding protein 3 family.</text>
</comment>